<dbReference type="PROSITE" id="PS50800">
    <property type="entry name" value="SAP"/>
    <property type="match status" value="1"/>
</dbReference>
<keyword evidence="1" id="KW-0689">Ribosomal protein</keyword>
<feature type="non-terminal residue" evidence="5">
    <location>
        <position position="300"/>
    </location>
</feature>
<dbReference type="GO" id="GO:0005840">
    <property type="term" value="C:ribosome"/>
    <property type="evidence" value="ECO:0007669"/>
    <property type="project" value="UniProtKB-KW"/>
</dbReference>
<dbReference type="HAMAP" id="MF_00359">
    <property type="entry name" value="Ribosomal_eS1"/>
    <property type="match status" value="1"/>
</dbReference>
<feature type="region of interest" description="Disordered" evidence="3">
    <location>
        <begin position="233"/>
        <end position="270"/>
    </location>
</feature>
<dbReference type="SMART" id="SM00513">
    <property type="entry name" value="SAP"/>
    <property type="match status" value="1"/>
</dbReference>
<dbReference type="EMBL" id="UINC01049424">
    <property type="protein sequence ID" value="SVB61192.1"/>
    <property type="molecule type" value="Genomic_DNA"/>
</dbReference>
<dbReference type="InterPro" id="IPR030838">
    <property type="entry name" value="Ribosomal_eS1_arc"/>
</dbReference>
<keyword evidence="2" id="KW-0687">Ribonucleoprotein</keyword>
<reference evidence="5" key="1">
    <citation type="submission" date="2018-05" db="EMBL/GenBank/DDBJ databases">
        <authorList>
            <person name="Lanie J.A."/>
            <person name="Ng W.-L."/>
            <person name="Kazmierczak K.M."/>
            <person name="Andrzejewski T.M."/>
            <person name="Davidsen T.M."/>
            <person name="Wayne K.J."/>
            <person name="Tettelin H."/>
            <person name="Glass J.I."/>
            <person name="Rusch D."/>
            <person name="Podicherti R."/>
            <person name="Tsui H.-C.T."/>
            <person name="Winkler M.E."/>
        </authorList>
    </citation>
    <scope>NUCLEOTIDE SEQUENCE</scope>
</reference>
<dbReference type="InterPro" id="IPR001593">
    <property type="entry name" value="Ribosomal_eS1"/>
</dbReference>
<feature type="domain" description="SAP" evidence="4">
    <location>
        <begin position="269"/>
        <end position="300"/>
    </location>
</feature>
<dbReference type="Pfam" id="PF02037">
    <property type="entry name" value="SAP"/>
    <property type="match status" value="1"/>
</dbReference>
<evidence type="ECO:0000313" key="5">
    <source>
        <dbReference type="EMBL" id="SVB61192.1"/>
    </source>
</evidence>
<dbReference type="SUPFAM" id="SSF68906">
    <property type="entry name" value="SAP domain"/>
    <property type="match status" value="1"/>
</dbReference>
<evidence type="ECO:0000256" key="2">
    <source>
        <dbReference type="ARBA" id="ARBA00023274"/>
    </source>
</evidence>
<protein>
    <recommendedName>
        <fullName evidence="4">SAP domain-containing protein</fullName>
    </recommendedName>
</protein>
<dbReference type="InterPro" id="IPR003034">
    <property type="entry name" value="SAP_dom"/>
</dbReference>
<dbReference type="InterPro" id="IPR036361">
    <property type="entry name" value="SAP_dom_sf"/>
</dbReference>
<dbReference type="Gene3D" id="1.10.720.30">
    <property type="entry name" value="SAP domain"/>
    <property type="match status" value="1"/>
</dbReference>
<feature type="compositionally biased region" description="Acidic residues" evidence="3">
    <location>
        <begin position="233"/>
        <end position="251"/>
    </location>
</feature>
<evidence type="ECO:0000259" key="4">
    <source>
        <dbReference type="PROSITE" id="PS50800"/>
    </source>
</evidence>
<accession>A0A382FEX8</accession>
<name>A0A382FEX8_9ZZZZ</name>
<dbReference type="GO" id="GO:1990904">
    <property type="term" value="C:ribonucleoprotein complex"/>
    <property type="evidence" value="ECO:0007669"/>
    <property type="project" value="UniProtKB-KW"/>
</dbReference>
<dbReference type="SMART" id="SM01397">
    <property type="entry name" value="Ribosomal_S3Ae"/>
    <property type="match status" value="1"/>
</dbReference>
<sequence>MAKGAAARAAARKQRDKWKSKRWFTIRAPRNPWSFVVIGETIAEDEEQLIGRHYEIMQNELDGDFSKMHVKVQFRISGVVGADALTEYIGHELLKDHIRRQVRRDRGKIDDTVDVVTEDGFYIRVKPLMISRHRIKGSQKQQMRSLARDIILKAGATSTWAEMQKASLDGTLETQIKEASSKIQPIREVMIRRIQLMQGGVVTKDGPTLEQVLEDERTEKEATAIEVEDEEKTLSEDDLNEVPEEIIDETEDTVRADEVTEDSNDSTDYGSMTVAHLKELLKEAGKPVSGKKADLIERLK</sequence>
<dbReference type="Pfam" id="PF01015">
    <property type="entry name" value="Ribosomal_S3Ae"/>
    <property type="match status" value="1"/>
</dbReference>
<gene>
    <name evidence="5" type="ORF">METZ01_LOCUS214046</name>
</gene>
<evidence type="ECO:0000256" key="1">
    <source>
        <dbReference type="ARBA" id="ARBA00022980"/>
    </source>
</evidence>
<dbReference type="GO" id="GO:0006412">
    <property type="term" value="P:translation"/>
    <property type="evidence" value="ECO:0007669"/>
    <property type="project" value="InterPro"/>
</dbReference>
<proteinExistence type="inferred from homology"/>
<dbReference type="AlphaFoldDB" id="A0A382FEX8"/>
<organism evidence="5">
    <name type="scientific">marine metagenome</name>
    <dbReference type="NCBI Taxonomy" id="408172"/>
    <lineage>
        <taxon>unclassified sequences</taxon>
        <taxon>metagenomes</taxon>
        <taxon>ecological metagenomes</taxon>
    </lineage>
</organism>
<dbReference type="GO" id="GO:0003735">
    <property type="term" value="F:structural constituent of ribosome"/>
    <property type="evidence" value="ECO:0007669"/>
    <property type="project" value="InterPro"/>
</dbReference>
<evidence type="ECO:0000256" key="3">
    <source>
        <dbReference type="SAM" id="MobiDB-lite"/>
    </source>
</evidence>